<accession>A0ABS6B1N4</accession>
<dbReference type="RefSeq" id="WP_215919288.1">
    <property type="nucleotide sequence ID" value="NZ_JAHKNI010000007.1"/>
</dbReference>
<dbReference type="EMBL" id="JAHKNI010000007">
    <property type="protein sequence ID" value="MBU3064220.1"/>
    <property type="molecule type" value="Genomic_DNA"/>
</dbReference>
<evidence type="ECO:0000313" key="2">
    <source>
        <dbReference type="Proteomes" id="UP000733379"/>
    </source>
</evidence>
<sequence>MEIARIAEAFEGLERVRVTVGAGRVAVHLPALDDTVNIDPARVLRYRHIRAPYGGPAVEFVMSGERQGVSPLIFTSDDVVYPPAPADAVLDSPIGFTITDAPPMVAYTEMERISEGVASECARPGLIELGGVSARLLLVRCFIVAATRLGLRPIRSVAWWQRAWDALGGDVLLPPFRDDPVWDALVQQASRIAVTPGSRSEDELEAPVELANFRALEPMLTAVRLDDEFVSCWRATIPISPAQFVRVLLDRIDAGRVAVALYPGGGGSVDLTLSAGVPRRYCSSADLIRMIFISMRFVSTTRWRMGGCFRR</sequence>
<protein>
    <submittedName>
        <fullName evidence="1">Uncharacterized protein</fullName>
    </submittedName>
</protein>
<name>A0ABS6B1N4_9NOCA</name>
<gene>
    <name evidence="1" type="ORF">KO481_22135</name>
</gene>
<organism evidence="1 2">
    <name type="scientific">Nocardia albiluteola</name>
    <dbReference type="NCBI Taxonomy" id="2842303"/>
    <lineage>
        <taxon>Bacteria</taxon>
        <taxon>Bacillati</taxon>
        <taxon>Actinomycetota</taxon>
        <taxon>Actinomycetes</taxon>
        <taxon>Mycobacteriales</taxon>
        <taxon>Nocardiaceae</taxon>
        <taxon>Nocardia</taxon>
    </lineage>
</organism>
<keyword evidence="2" id="KW-1185">Reference proteome</keyword>
<evidence type="ECO:0000313" key="1">
    <source>
        <dbReference type="EMBL" id="MBU3064220.1"/>
    </source>
</evidence>
<comment type="caution">
    <text evidence="1">The sequence shown here is derived from an EMBL/GenBank/DDBJ whole genome shotgun (WGS) entry which is preliminary data.</text>
</comment>
<dbReference type="Proteomes" id="UP000733379">
    <property type="component" value="Unassembled WGS sequence"/>
</dbReference>
<reference evidence="1 2" key="1">
    <citation type="submission" date="2021-06" db="EMBL/GenBank/DDBJ databases">
        <title>Actinomycetes sequencing.</title>
        <authorList>
            <person name="Shan Q."/>
        </authorList>
    </citation>
    <scope>NUCLEOTIDE SEQUENCE [LARGE SCALE GENOMIC DNA]</scope>
    <source>
        <strain evidence="1 2">NEAU-G5</strain>
    </source>
</reference>
<proteinExistence type="predicted"/>